<dbReference type="CDD" id="cd02165">
    <property type="entry name" value="NMNAT"/>
    <property type="match status" value="1"/>
</dbReference>
<dbReference type="UniPathway" id="UPA00253">
    <property type="reaction ID" value="UER00332"/>
</dbReference>
<comment type="similarity">
    <text evidence="10">Belongs to the NadD family.</text>
</comment>
<dbReference type="InterPro" id="IPR005248">
    <property type="entry name" value="NadD/NMNAT"/>
</dbReference>
<keyword evidence="8 10" id="KW-0520">NAD</keyword>
<dbReference type="SUPFAM" id="SSF52374">
    <property type="entry name" value="Nucleotidylyl transferase"/>
    <property type="match status" value="1"/>
</dbReference>
<gene>
    <name evidence="10" type="primary">nadD</name>
    <name evidence="12" type="ORF">CSTERTH_05780</name>
</gene>
<comment type="pathway">
    <text evidence="2 10">Cofactor biosynthesis; NAD(+) biosynthesis; deamido-NAD(+) from nicotinate D-ribonucleotide: step 1/1.</text>
</comment>
<dbReference type="EMBL" id="CP014672">
    <property type="protein sequence ID" value="ANW98580.1"/>
    <property type="molecule type" value="Genomic_DNA"/>
</dbReference>
<evidence type="ECO:0000256" key="4">
    <source>
        <dbReference type="ARBA" id="ARBA00022679"/>
    </source>
</evidence>
<keyword evidence="7 10" id="KW-0067">ATP-binding</keyword>
<accession>A0A1B1YCU3</accession>
<reference evidence="12 13" key="1">
    <citation type="submission" date="2016-02" db="EMBL/GenBank/DDBJ databases">
        <title>Comparison of Clostridium stercorarium subspecies using comparative genomics and transcriptomics.</title>
        <authorList>
            <person name="Schellenberg J."/>
            <person name="Thallinger G."/>
            <person name="Levin D.B."/>
            <person name="Zhang X."/>
            <person name="Alvare G."/>
            <person name="Fristensky B."/>
            <person name="Sparling R."/>
        </authorList>
    </citation>
    <scope>NUCLEOTIDE SEQUENCE [LARGE SCALE GENOMIC DNA]</scope>
    <source>
        <strain evidence="12 13">DSM 2910</strain>
    </source>
</reference>
<dbReference type="NCBIfam" id="TIGR00482">
    <property type="entry name" value="nicotinate (nicotinamide) nucleotide adenylyltransferase"/>
    <property type="match status" value="1"/>
</dbReference>
<evidence type="ECO:0000256" key="1">
    <source>
        <dbReference type="ARBA" id="ARBA00002324"/>
    </source>
</evidence>
<dbReference type="InterPro" id="IPR014729">
    <property type="entry name" value="Rossmann-like_a/b/a_fold"/>
</dbReference>
<comment type="function">
    <text evidence="1 10">Catalyzes the reversible adenylation of nicotinate mononucleotide (NaMN) to nicotinic acid adenine dinucleotide (NaAD).</text>
</comment>
<proteinExistence type="inferred from homology"/>
<dbReference type="Pfam" id="PF01467">
    <property type="entry name" value="CTP_transf_like"/>
    <property type="match status" value="1"/>
</dbReference>
<evidence type="ECO:0000256" key="6">
    <source>
        <dbReference type="ARBA" id="ARBA00022741"/>
    </source>
</evidence>
<evidence type="ECO:0000256" key="8">
    <source>
        <dbReference type="ARBA" id="ARBA00023027"/>
    </source>
</evidence>
<comment type="catalytic activity">
    <reaction evidence="9 10">
        <text>nicotinate beta-D-ribonucleotide + ATP + H(+) = deamido-NAD(+) + diphosphate</text>
        <dbReference type="Rhea" id="RHEA:22860"/>
        <dbReference type="ChEBI" id="CHEBI:15378"/>
        <dbReference type="ChEBI" id="CHEBI:30616"/>
        <dbReference type="ChEBI" id="CHEBI:33019"/>
        <dbReference type="ChEBI" id="CHEBI:57502"/>
        <dbReference type="ChEBI" id="CHEBI:58437"/>
        <dbReference type="EC" id="2.7.7.18"/>
    </reaction>
</comment>
<evidence type="ECO:0000313" key="12">
    <source>
        <dbReference type="EMBL" id="ANW98580.1"/>
    </source>
</evidence>
<dbReference type="NCBIfam" id="TIGR00125">
    <property type="entry name" value="cyt_tran_rel"/>
    <property type="match status" value="1"/>
</dbReference>
<organism evidence="12 13">
    <name type="scientific">Thermoclostridium stercorarium subsp. thermolacticum DSM 2910</name>
    <dbReference type="NCBI Taxonomy" id="1121336"/>
    <lineage>
        <taxon>Bacteria</taxon>
        <taxon>Bacillati</taxon>
        <taxon>Bacillota</taxon>
        <taxon>Clostridia</taxon>
        <taxon>Eubacteriales</taxon>
        <taxon>Oscillospiraceae</taxon>
        <taxon>Thermoclostridium</taxon>
    </lineage>
</organism>
<dbReference type="Proteomes" id="UP000092971">
    <property type="component" value="Chromosome"/>
</dbReference>
<evidence type="ECO:0000256" key="7">
    <source>
        <dbReference type="ARBA" id="ARBA00022840"/>
    </source>
</evidence>
<dbReference type="EC" id="2.7.7.18" evidence="10"/>
<dbReference type="GO" id="GO:0005524">
    <property type="term" value="F:ATP binding"/>
    <property type="evidence" value="ECO:0007669"/>
    <property type="project" value="UniProtKB-KW"/>
</dbReference>
<keyword evidence="3 10" id="KW-0662">Pyridine nucleotide biosynthesis</keyword>
<keyword evidence="5 10" id="KW-0548">Nucleotidyltransferase</keyword>
<dbReference type="PANTHER" id="PTHR39321">
    <property type="entry name" value="NICOTINATE-NUCLEOTIDE ADENYLYLTRANSFERASE-RELATED"/>
    <property type="match status" value="1"/>
</dbReference>
<dbReference type="AlphaFoldDB" id="A0A1B1YCU3"/>
<evidence type="ECO:0000313" key="13">
    <source>
        <dbReference type="Proteomes" id="UP000092971"/>
    </source>
</evidence>
<feature type="domain" description="Cytidyltransferase-like" evidence="11">
    <location>
        <begin position="4"/>
        <end position="172"/>
    </location>
</feature>
<evidence type="ECO:0000256" key="3">
    <source>
        <dbReference type="ARBA" id="ARBA00022642"/>
    </source>
</evidence>
<name>A0A1B1YCU3_THEST</name>
<dbReference type="OrthoDB" id="5295945at2"/>
<sequence length="200" mass="23154">MLGIFGGSFNPIHSGHLILAEFIREEFKLDRIIFIPTGNPPHKKVGDLERAQYRYDMVKLAIEDNPFFDISDIELKREGFSYTSDTLKKMKEIYPDEELFFICGGDSIIQFPTWHEIGTIFELASIIVAERPNVLKEKLENMINEFREKYGARILCSSAPHIGISASEIRKRLKQGLSVRYMVPRAVYEYIEKNNLYRGV</sequence>
<dbReference type="PANTHER" id="PTHR39321:SF3">
    <property type="entry name" value="PHOSPHOPANTETHEINE ADENYLYLTRANSFERASE"/>
    <property type="match status" value="1"/>
</dbReference>
<evidence type="ECO:0000256" key="9">
    <source>
        <dbReference type="ARBA" id="ARBA00048721"/>
    </source>
</evidence>
<keyword evidence="6 10" id="KW-0547">Nucleotide-binding</keyword>
<dbReference type="Gene3D" id="3.40.50.620">
    <property type="entry name" value="HUPs"/>
    <property type="match status" value="1"/>
</dbReference>
<evidence type="ECO:0000259" key="11">
    <source>
        <dbReference type="Pfam" id="PF01467"/>
    </source>
</evidence>
<dbReference type="InterPro" id="IPR004821">
    <property type="entry name" value="Cyt_trans-like"/>
</dbReference>
<evidence type="ECO:0000256" key="10">
    <source>
        <dbReference type="HAMAP-Rule" id="MF_00244"/>
    </source>
</evidence>
<dbReference type="GO" id="GO:0009435">
    <property type="term" value="P:NAD+ biosynthetic process"/>
    <property type="evidence" value="ECO:0007669"/>
    <property type="project" value="UniProtKB-UniRule"/>
</dbReference>
<evidence type="ECO:0000256" key="2">
    <source>
        <dbReference type="ARBA" id="ARBA00005019"/>
    </source>
</evidence>
<dbReference type="NCBIfam" id="NF000840">
    <property type="entry name" value="PRK00071.1-3"/>
    <property type="match status" value="1"/>
</dbReference>
<evidence type="ECO:0000256" key="5">
    <source>
        <dbReference type="ARBA" id="ARBA00022695"/>
    </source>
</evidence>
<keyword evidence="4 10" id="KW-0808">Transferase</keyword>
<dbReference type="HAMAP" id="MF_00244">
    <property type="entry name" value="NaMN_adenylyltr"/>
    <property type="match status" value="1"/>
</dbReference>
<dbReference type="GO" id="GO:0004515">
    <property type="term" value="F:nicotinate-nucleotide adenylyltransferase activity"/>
    <property type="evidence" value="ECO:0007669"/>
    <property type="project" value="UniProtKB-UniRule"/>
</dbReference>
<protein>
    <recommendedName>
        <fullName evidence="10">Probable nicotinate-nucleotide adenylyltransferase</fullName>
        <ecNumber evidence="10">2.7.7.18</ecNumber>
    </recommendedName>
    <alternativeName>
        <fullName evidence="10">Deamido-NAD(+) diphosphorylase</fullName>
    </alternativeName>
    <alternativeName>
        <fullName evidence="10">Deamido-NAD(+) pyrophosphorylase</fullName>
    </alternativeName>
    <alternativeName>
        <fullName evidence="10">Nicotinate mononucleotide adenylyltransferase</fullName>
        <shortName evidence="10">NaMN adenylyltransferase</shortName>
    </alternativeName>
</protein>